<dbReference type="Proteomes" id="UP001430953">
    <property type="component" value="Unassembled WGS sequence"/>
</dbReference>
<organism evidence="1 2">
    <name type="scientific">Cardiocondyla obscurior</name>
    <dbReference type="NCBI Taxonomy" id="286306"/>
    <lineage>
        <taxon>Eukaryota</taxon>
        <taxon>Metazoa</taxon>
        <taxon>Ecdysozoa</taxon>
        <taxon>Arthropoda</taxon>
        <taxon>Hexapoda</taxon>
        <taxon>Insecta</taxon>
        <taxon>Pterygota</taxon>
        <taxon>Neoptera</taxon>
        <taxon>Endopterygota</taxon>
        <taxon>Hymenoptera</taxon>
        <taxon>Apocrita</taxon>
        <taxon>Aculeata</taxon>
        <taxon>Formicoidea</taxon>
        <taxon>Formicidae</taxon>
        <taxon>Myrmicinae</taxon>
        <taxon>Cardiocondyla</taxon>
    </lineage>
</organism>
<dbReference type="AlphaFoldDB" id="A0AAW2GR24"/>
<protein>
    <submittedName>
        <fullName evidence="1">Uncharacterized protein</fullName>
    </submittedName>
</protein>
<evidence type="ECO:0000313" key="1">
    <source>
        <dbReference type="EMBL" id="KAL0129731.1"/>
    </source>
</evidence>
<name>A0AAW2GR24_9HYME</name>
<comment type="caution">
    <text evidence="1">The sequence shown here is derived from an EMBL/GenBank/DDBJ whole genome shotgun (WGS) entry which is preliminary data.</text>
</comment>
<proteinExistence type="predicted"/>
<dbReference type="EMBL" id="JADYXP020000002">
    <property type="protein sequence ID" value="KAL0129731.1"/>
    <property type="molecule type" value="Genomic_DNA"/>
</dbReference>
<gene>
    <name evidence="1" type="ORF">PUN28_001768</name>
</gene>
<accession>A0AAW2GR24</accession>
<reference evidence="1 2" key="1">
    <citation type="submission" date="2023-03" db="EMBL/GenBank/DDBJ databases">
        <title>High recombination rates correlate with genetic variation in Cardiocondyla obscurior ants.</title>
        <authorList>
            <person name="Errbii M."/>
        </authorList>
    </citation>
    <scope>NUCLEOTIDE SEQUENCE [LARGE SCALE GENOMIC DNA]</scope>
    <source>
        <strain evidence="1">Alpha-2009</strain>
        <tissue evidence="1">Whole body</tissue>
    </source>
</reference>
<sequence length="226" mass="26470">MEKYNTIMMCTNIFLELIKYTLKLISKNVQKSYVRNEHAINKFVTINEIKEHADEILKICTVVDYSKRQLLNKFYSKFKLKNKCLLKQNSTKKSIQTHEIGLNVSLPLQISLCDLETQNIPKQLQDASIITDFQEKISVATQSRESAPIHVIKSKNSEGILKLDKKTCVRDANVLRMANIGIHSRNMYQKCAVRKYYDELLYPATSYAQEEEINYIDHHHHTYEYF</sequence>
<keyword evidence="2" id="KW-1185">Reference proteome</keyword>
<evidence type="ECO:0000313" key="2">
    <source>
        <dbReference type="Proteomes" id="UP001430953"/>
    </source>
</evidence>